<accession>A0ABU3L516</accession>
<evidence type="ECO:0000259" key="6">
    <source>
        <dbReference type="PROSITE" id="PS51782"/>
    </source>
</evidence>
<dbReference type="EMBL" id="JAVTTP010000001">
    <property type="protein sequence ID" value="MDT7828192.1"/>
    <property type="molecule type" value="Genomic_DNA"/>
</dbReference>
<dbReference type="SMART" id="SM00047">
    <property type="entry name" value="LYZ2"/>
    <property type="match status" value="1"/>
</dbReference>
<dbReference type="SUPFAM" id="SSF54106">
    <property type="entry name" value="LysM domain"/>
    <property type="match status" value="1"/>
</dbReference>
<comment type="caution">
    <text evidence="7">The sequence shown here is derived from an EMBL/GenBank/DDBJ whole genome shotgun (WGS) entry which is preliminary data.</text>
</comment>
<feature type="region of interest" description="Disordered" evidence="5">
    <location>
        <begin position="217"/>
        <end position="252"/>
    </location>
</feature>
<feature type="domain" description="LysM" evidence="6">
    <location>
        <begin position="265"/>
        <end position="308"/>
    </location>
</feature>
<dbReference type="InterPro" id="IPR036779">
    <property type="entry name" value="LysM_dom_sf"/>
</dbReference>
<evidence type="ECO:0000256" key="3">
    <source>
        <dbReference type="ARBA" id="ARBA00022801"/>
    </source>
</evidence>
<keyword evidence="8" id="KW-1185">Reference proteome</keyword>
<dbReference type="RefSeq" id="WP_314013370.1">
    <property type="nucleotide sequence ID" value="NZ_JAVTTP010000001.1"/>
</dbReference>
<name>A0ABU3L516_9FLAO</name>
<dbReference type="Pfam" id="PF01832">
    <property type="entry name" value="Glucosaminidase"/>
    <property type="match status" value="1"/>
</dbReference>
<dbReference type="Proteomes" id="UP001250656">
    <property type="component" value="Unassembled WGS sequence"/>
</dbReference>
<dbReference type="PANTHER" id="PTHR33308">
    <property type="entry name" value="PEPTIDOGLYCAN HYDROLASE FLGJ"/>
    <property type="match status" value="1"/>
</dbReference>
<gene>
    <name evidence="7" type="ORF">RQM65_05910</name>
</gene>
<evidence type="ECO:0000256" key="5">
    <source>
        <dbReference type="SAM" id="MobiDB-lite"/>
    </source>
</evidence>
<dbReference type="InterPro" id="IPR051056">
    <property type="entry name" value="Glycosyl_Hydrolase_73"/>
</dbReference>
<dbReference type="InterPro" id="IPR018392">
    <property type="entry name" value="LysM"/>
</dbReference>
<dbReference type="PROSITE" id="PS51782">
    <property type="entry name" value="LYSM"/>
    <property type="match status" value="1"/>
</dbReference>
<keyword evidence="3" id="KW-0378">Hydrolase</keyword>
<keyword evidence="1" id="KW-0929">Antimicrobial</keyword>
<dbReference type="PANTHER" id="PTHR33308:SF9">
    <property type="entry name" value="PEPTIDOGLYCAN HYDROLASE FLGJ"/>
    <property type="match status" value="1"/>
</dbReference>
<evidence type="ECO:0000313" key="7">
    <source>
        <dbReference type="EMBL" id="MDT7828192.1"/>
    </source>
</evidence>
<evidence type="ECO:0000313" key="8">
    <source>
        <dbReference type="Proteomes" id="UP001250656"/>
    </source>
</evidence>
<dbReference type="SMART" id="SM00257">
    <property type="entry name" value="LysM"/>
    <property type="match status" value="1"/>
</dbReference>
<evidence type="ECO:0000256" key="4">
    <source>
        <dbReference type="ARBA" id="ARBA00032108"/>
    </source>
</evidence>
<proteinExistence type="predicted"/>
<evidence type="ECO:0000256" key="1">
    <source>
        <dbReference type="ARBA" id="ARBA00022529"/>
    </source>
</evidence>
<dbReference type="Gene3D" id="1.10.530.10">
    <property type="match status" value="1"/>
</dbReference>
<protein>
    <recommendedName>
        <fullName evidence="4">Peptidoglycan hydrolase</fullName>
    </recommendedName>
</protein>
<sequence>MIRNLILLFVLGTVFIGCKSKKRAVATENHRPTESKETTVAHQVEKVDDGVYVMPEDTGEFVRYEIDSPEEYIETFAEIAQFEMKAYGIPASITLAQGLLESGIGRGELARKTNNHFGIKCHRGWQGDFDHHDDDVKGECFRKYNHPMYSYRDHSIFLTGRSRYNFLFDLPNDDYKKWAKGLRKAGYATDKRYPEKLIALIERYDLDRFDTAVVESGYGQKRSGRSASDPESPPMTERDPRTEASGAGYGNDGKSEVAAAGARYASHTVQAGDTLYSISKRYAVSVNDLKRWNYLYDNDLAIGQELTVKTENFNK</sequence>
<dbReference type="Gene3D" id="3.10.350.10">
    <property type="entry name" value="LysM domain"/>
    <property type="match status" value="1"/>
</dbReference>
<dbReference type="InterPro" id="IPR002901">
    <property type="entry name" value="MGlyc_endo_b_GlcNAc-like_dom"/>
</dbReference>
<keyword evidence="2" id="KW-0081">Bacteriolytic enzyme</keyword>
<evidence type="ECO:0000256" key="2">
    <source>
        <dbReference type="ARBA" id="ARBA00022638"/>
    </source>
</evidence>
<organism evidence="7 8">
    <name type="scientific">Pricia mediterranea</name>
    <dbReference type="NCBI Taxonomy" id="3076079"/>
    <lineage>
        <taxon>Bacteria</taxon>
        <taxon>Pseudomonadati</taxon>
        <taxon>Bacteroidota</taxon>
        <taxon>Flavobacteriia</taxon>
        <taxon>Flavobacteriales</taxon>
        <taxon>Flavobacteriaceae</taxon>
        <taxon>Pricia</taxon>
    </lineage>
</organism>
<dbReference type="Pfam" id="PF01476">
    <property type="entry name" value="LysM"/>
    <property type="match status" value="1"/>
</dbReference>
<dbReference type="PROSITE" id="PS51257">
    <property type="entry name" value="PROKAR_LIPOPROTEIN"/>
    <property type="match status" value="1"/>
</dbReference>
<reference evidence="7 8" key="1">
    <citation type="submission" date="2023-09" db="EMBL/GenBank/DDBJ databases">
        <title>Novel taxa isolated from Blanes Bay.</title>
        <authorList>
            <person name="Rey-Velasco X."/>
            <person name="Lucena T."/>
        </authorList>
    </citation>
    <scope>NUCLEOTIDE SEQUENCE [LARGE SCALE GENOMIC DNA]</scope>
    <source>
        <strain evidence="7 8">S334</strain>
    </source>
</reference>
<dbReference type="CDD" id="cd00118">
    <property type="entry name" value="LysM"/>
    <property type="match status" value="1"/>
</dbReference>